<evidence type="ECO:0000313" key="2">
    <source>
        <dbReference type="Proteomes" id="UP000009235"/>
    </source>
</evidence>
<gene>
    <name evidence="1" type="ordered locus">AS9A_2667</name>
</gene>
<protein>
    <recommendedName>
        <fullName evidence="3">Transposase</fullName>
    </recommendedName>
</protein>
<evidence type="ECO:0000313" key="1">
    <source>
        <dbReference type="EMBL" id="AEF41114.1"/>
    </source>
</evidence>
<proteinExistence type="predicted"/>
<keyword evidence="2" id="KW-1185">Reference proteome</keyword>
<dbReference type="EMBL" id="CP002786">
    <property type="protein sequence ID" value="AEF41114.1"/>
    <property type="molecule type" value="Genomic_DNA"/>
</dbReference>
<dbReference type="STRING" id="443218.AS9A_2667"/>
<accession>F6EHD5</accession>
<dbReference type="AlphaFoldDB" id="F6EHD5"/>
<sequence length="78" mass="9013">MGHAVRNRNLLRTVRVLVEKKTEVSRWMMGCCDREQHVAKYAAVLARAQSNYAGYRKSLVAVIWQMGLGKGWQCVLRY</sequence>
<organism evidence="1 2">
    <name type="scientific">Hoyosella subflava (strain DSM 45089 / JCM 17490 / NBRC 109087 / DQS3-9A1)</name>
    <name type="common">Amycolicicoccus subflavus</name>
    <dbReference type="NCBI Taxonomy" id="443218"/>
    <lineage>
        <taxon>Bacteria</taxon>
        <taxon>Bacillati</taxon>
        <taxon>Actinomycetota</taxon>
        <taxon>Actinomycetes</taxon>
        <taxon>Mycobacteriales</taxon>
        <taxon>Hoyosellaceae</taxon>
        <taxon>Hoyosella</taxon>
    </lineage>
</organism>
<evidence type="ECO:0008006" key="3">
    <source>
        <dbReference type="Google" id="ProtNLM"/>
    </source>
</evidence>
<dbReference type="Proteomes" id="UP000009235">
    <property type="component" value="Chromosome"/>
</dbReference>
<dbReference type="HOGENOM" id="CLU_2614216_0_0_11"/>
<dbReference type="KEGG" id="asd:AS9A_2667"/>
<reference evidence="1 2" key="1">
    <citation type="journal article" date="2011" name="J. Bacteriol.">
        <title>Complete genome sequence of Amycolicicoccus subflavus DQS3-9A1T, an actinomycete isolated from crude oil-polluted soil.</title>
        <authorList>
            <person name="Cai M."/>
            <person name="Chen W.M."/>
            <person name="Nie Y."/>
            <person name="Chi C.Q."/>
            <person name="Wang Y.N."/>
            <person name="Tang Y.Q."/>
            <person name="Li G.Y."/>
            <person name="Wu X.L."/>
        </authorList>
    </citation>
    <scope>NUCLEOTIDE SEQUENCE [LARGE SCALE GENOMIC DNA]</scope>
    <source>
        <strain evidence="2">DSM 45089 / DQS3-9A1</strain>
    </source>
</reference>
<name>F6EHD5_HOYSD</name>